<dbReference type="AlphaFoldDB" id="A0AAN7JRD2"/>
<evidence type="ECO:0000256" key="1">
    <source>
        <dbReference type="ARBA" id="ARBA00005921"/>
    </source>
</evidence>
<proteinExistence type="inferred from homology"/>
<name>A0AAN7JRD2_9MYRT</name>
<gene>
    <name evidence="5" type="ORF">SAY87_020937</name>
</gene>
<feature type="compositionally biased region" description="Basic and acidic residues" evidence="4">
    <location>
        <begin position="623"/>
        <end position="641"/>
    </location>
</feature>
<evidence type="ECO:0000256" key="2">
    <source>
        <dbReference type="ARBA" id="ARBA00023054"/>
    </source>
</evidence>
<accession>A0AAN7JRD2</accession>
<comment type="similarity">
    <text evidence="1">Belongs to the FPP family.</text>
</comment>
<dbReference type="Pfam" id="PF05911">
    <property type="entry name" value="FPP"/>
    <property type="match status" value="2"/>
</dbReference>
<evidence type="ECO:0000313" key="6">
    <source>
        <dbReference type="Proteomes" id="UP001345219"/>
    </source>
</evidence>
<reference evidence="5 6" key="1">
    <citation type="journal article" date="2023" name="Hortic Res">
        <title>Pangenome of water caltrop reveals structural variations and asymmetric subgenome divergence after allopolyploidization.</title>
        <authorList>
            <person name="Zhang X."/>
            <person name="Chen Y."/>
            <person name="Wang L."/>
            <person name="Yuan Y."/>
            <person name="Fang M."/>
            <person name="Shi L."/>
            <person name="Lu R."/>
            <person name="Comes H.P."/>
            <person name="Ma Y."/>
            <person name="Chen Y."/>
            <person name="Huang G."/>
            <person name="Zhou Y."/>
            <person name="Zheng Z."/>
            <person name="Qiu Y."/>
        </authorList>
    </citation>
    <scope>NUCLEOTIDE SEQUENCE [LARGE SCALE GENOMIC DNA]</scope>
    <source>
        <tissue evidence="5">Roots</tissue>
    </source>
</reference>
<keyword evidence="6" id="KW-1185">Reference proteome</keyword>
<sequence>MDPKSWRWRRRSSEKTIVTGSCDSLSTTVPLDNDRGSDLPYNSLKERLASALVDCQKKDDLIASHARAAEHAIAESKEVEARAALLKQELDDALSQAEAANEKLNSSREESEQIKKSLEEKLSEMEKKMAFLSLENNRLSSELSGKDREIEVHQKAKSDAESQFNALMTRLDPMVKETAFLKYEYCVLEKEMSIRNEELEYNRRAADAAQQKHLESTRKIAKLEGECHRLRVLMQKRLPGPADLARMKSEVRVLGGVNQSDTRRRRKPLEAPINGTKTGLLMERLGVLEEENRALKELVSLKDADLVSSKALNSETALKLMEVEARVSELSRGQGMELVIKEPLPKESSSSPLASPSGSWANALISELEHFRTEKVRSASKSLSTDFSLAEMDSLAIVSVDQPSEKGAVKEISFDWLQVVLNAMMEQTRVSNRSLLELFEDVKIALGFMDYQDQERGKSSPGLSNKAKPVCDSETPQISGYLTWKCSSATVEGDNWRKTVQKIIELIEGFNPPSLKNSEYFVHVFQWKHSELIAVQEKFLGACNSILNEKSDLGTFVQELASALDWIMSSDTTPRKNASNVRDRIKKNISMTESIGEEDPITESDSDNKAENRSSRSASVDQGDNKTLELEPKKMEPAGSDMEARLKKAEECIGGLTLELVTIKELKRAVEDQLESQKLLNGDLQAQLTDAKSKLNEVYQKVSSLEVELEEKNNCCEELESTCLELQLQLESVAKETPQHQELTLSRTGWEITAATVKLAECQETILNLGRQLKEMSSPRDTAFLERVFSKPNTCRNLKMRPSLRDRMLAEDNVPSPRIHPKPTEDMGLNHSTAGALAVVPVPSRKRTGIGFFKRLLLRRRRGNGRRSTSLQKT</sequence>
<evidence type="ECO:0008006" key="7">
    <source>
        <dbReference type="Google" id="ProtNLM"/>
    </source>
</evidence>
<comment type="caution">
    <text evidence="5">The sequence shown here is derived from an EMBL/GenBank/DDBJ whole genome shotgun (WGS) entry which is preliminary data.</text>
</comment>
<evidence type="ECO:0000313" key="5">
    <source>
        <dbReference type="EMBL" id="KAK4752139.1"/>
    </source>
</evidence>
<feature type="coiled-coil region" evidence="3">
    <location>
        <begin position="69"/>
        <end position="142"/>
    </location>
</feature>
<dbReference type="InterPro" id="IPR008587">
    <property type="entry name" value="FPP_plant"/>
</dbReference>
<feature type="region of interest" description="Disordered" evidence="4">
    <location>
        <begin position="572"/>
        <end position="641"/>
    </location>
</feature>
<evidence type="ECO:0000256" key="4">
    <source>
        <dbReference type="SAM" id="MobiDB-lite"/>
    </source>
</evidence>
<dbReference type="PANTHER" id="PTHR31580">
    <property type="entry name" value="FILAMENT-LIKE PLANT PROTEIN 4"/>
    <property type="match status" value="1"/>
</dbReference>
<organism evidence="5 6">
    <name type="scientific">Trapa incisa</name>
    <dbReference type="NCBI Taxonomy" id="236973"/>
    <lineage>
        <taxon>Eukaryota</taxon>
        <taxon>Viridiplantae</taxon>
        <taxon>Streptophyta</taxon>
        <taxon>Embryophyta</taxon>
        <taxon>Tracheophyta</taxon>
        <taxon>Spermatophyta</taxon>
        <taxon>Magnoliopsida</taxon>
        <taxon>eudicotyledons</taxon>
        <taxon>Gunneridae</taxon>
        <taxon>Pentapetalae</taxon>
        <taxon>rosids</taxon>
        <taxon>malvids</taxon>
        <taxon>Myrtales</taxon>
        <taxon>Lythraceae</taxon>
        <taxon>Trapa</taxon>
    </lineage>
</organism>
<dbReference type="Proteomes" id="UP001345219">
    <property type="component" value="Chromosome 16"/>
</dbReference>
<feature type="coiled-coil region" evidence="3">
    <location>
        <begin position="681"/>
        <end position="736"/>
    </location>
</feature>
<evidence type="ECO:0000256" key="3">
    <source>
        <dbReference type="SAM" id="Coils"/>
    </source>
</evidence>
<dbReference type="PANTHER" id="PTHR31580:SF8">
    <property type="entry name" value="FILAMENT-LIKE PROTEIN (DUF869)"/>
    <property type="match status" value="1"/>
</dbReference>
<dbReference type="EMBL" id="JAXIOK010000016">
    <property type="protein sequence ID" value="KAK4752139.1"/>
    <property type="molecule type" value="Genomic_DNA"/>
</dbReference>
<protein>
    <recommendedName>
        <fullName evidence="7">Filament-like plant protein 7</fullName>
    </recommendedName>
</protein>
<feature type="compositionally biased region" description="Acidic residues" evidence="4">
    <location>
        <begin position="595"/>
        <end position="605"/>
    </location>
</feature>
<keyword evidence="2 3" id="KW-0175">Coiled coil</keyword>